<dbReference type="InterPro" id="IPR002110">
    <property type="entry name" value="Ankyrin_rpt"/>
</dbReference>
<dbReference type="InterPro" id="IPR027417">
    <property type="entry name" value="P-loop_NTPase"/>
</dbReference>
<dbReference type="Gene3D" id="1.25.40.20">
    <property type="entry name" value="Ankyrin repeat-containing domain"/>
    <property type="match status" value="4"/>
</dbReference>
<name>A0A8T9CET5_9HELO</name>
<comment type="caution">
    <text evidence="7">The sequence shown here is derived from an EMBL/GenBank/DDBJ whole genome shotgun (WGS) entry which is preliminary data.</text>
</comment>
<reference evidence="7 8" key="1">
    <citation type="submission" date="2018-05" db="EMBL/GenBank/DDBJ databases">
        <title>Genome sequencing and assembly of the regulated plant pathogen Lachnellula willkommii and related sister species for the development of diagnostic species identification markers.</title>
        <authorList>
            <person name="Giroux E."/>
            <person name="Bilodeau G."/>
        </authorList>
    </citation>
    <scope>NUCLEOTIDE SEQUENCE [LARGE SCALE GENOMIC DNA]</scope>
    <source>
        <strain evidence="7 8">CBS 268.59</strain>
    </source>
</reference>
<dbReference type="SUPFAM" id="SSF52540">
    <property type="entry name" value="P-loop containing nucleoside triphosphate hydrolases"/>
    <property type="match status" value="1"/>
</dbReference>
<organism evidence="7 8">
    <name type="scientific">Lachnellula suecica</name>
    <dbReference type="NCBI Taxonomy" id="602035"/>
    <lineage>
        <taxon>Eukaryota</taxon>
        <taxon>Fungi</taxon>
        <taxon>Dikarya</taxon>
        <taxon>Ascomycota</taxon>
        <taxon>Pezizomycotina</taxon>
        <taxon>Leotiomycetes</taxon>
        <taxon>Helotiales</taxon>
        <taxon>Lachnaceae</taxon>
        <taxon>Lachnellula</taxon>
    </lineage>
</organism>
<dbReference type="SUPFAM" id="SSF48403">
    <property type="entry name" value="Ankyrin repeat"/>
    <property type="match status" value="4"/>
</dbReference>
<feature type="repeat" description="ANK" evidence="3">
    <location>
        <begin position="1249"/>
        <end position="1281"/>
    </location>
</feature>
<evidence type="ECO:0000256" key="4">
    <source>
        <dbReference type="SAM" id="MobiDB-lite"/>
    </source>
</evidence>
<dbReference type="PROSITE" id="PS50088">
    <property type="entry name" value="ANK_REPEAT"/>
    <property type="match status" value="13"/>
</dbReference>
<feature type="domain" description="Nephrocystin 3-like N-terminal" evidence="6">
    <location>
        <begin position="160"/>
        <end position="327"/>
    </location>
</feature>
<sequence>MEIMGLHLSQLRRLPQIFPDNEQLRLFMVEARNVFVQAGERKGKNHLRAITPVGLSTMIKLIWKPFKVQFGDLRTKLGECMTKIDHEISLAEMEEAHAERVRAAQDRITQGDRWEETEKFHKNWQDQMEENGMEKVIKWLAPADVTSNHTASAKLRYGTTGSWFLEGHLFQTWLNDDNSPLFWLHAIPGAGKTVLTSSVINYLKHRFQSEEVGLAYFYCDYKDPMKQDPAVVLRTLLSQLSNQNIEVFQNVQKFYREQCKDDRTADMAPPSLDLVRSNFGPLLESSFQKVFIVIDAIDECHDRECISNAISAITNSLDNVKILVSSREDKDIKGEFGDFPNLQMRAQHVSGDIESYVDARLKERIASKKLKVKDDDLRKQISDTLVLKADGMFQWINCQIDHLCKFKTHNAIREALKSLPKTLEDTYLRILQSIEEVDSAAVQKLLKWLVRGTRELTMKELASAIAVDPQAENDCLDPDDLMDPEDIVGLCSSLLVVSDDHIVSLAHFTVKEFLTSPRIKDTLSIYYIGNEKVHAELAEICLTYLGYREFDRTPLATVDEMADFLSEFAFLEYASKFWATHAYLVSTSENQIYGLIENLFHSSSRQRFNYDLWLQIYHLQHRRNGLSLNQPVHSTPLYYASLFGLPVTVESILDEGFELDNVDDKKDNPLLASSAAGHADVVEILLDRCFKDRPKENLAVYLYLAASNGHGDAVEVLLSGGAPIESKGGKYGTSLQVSSLEGNPDAVKVLLKRGANFKVVDPRFGMPLAAAAEKGHRQVVQILLDFDAPINGRGGWYSTPLISAIVGKDDSIINKMLDYGANVNAQGGRHDCALMAAAALGKVDLVKKLIDLGAKVNDENDKGADALHSACCAGRLDVVELLLASGADVNAKGGKHRNALNAASAEGYIDIVRTLLQAGADPHATDSHYGNCLQAAAFNGHEDIVRVLAEAGVDVKAAGGVRGTALVSAAASGNIEMIDLLVEMGIPKGKSQDMTDALVTATWKQQESLVRHVLDLGADIDDTGTLKADWWSPLSVAAFKGNKRLVEMLLEFGADVSAQAGLHGTVLIAAVNTDHCDHSVVEVIIAAGADVNEETEPEDSSHAGSALVAAVRRGDIKVVNMLLDHGAEPNSTRSSCYSPLMDAIDAENEPIIDLLIERGADINFTIEPCPYFNMDGDEDDGTTSALDLAAKKNSAVMIRKLVEQGALLEQPRDDTAFKTPLQCAAYHGNPEAAAALMKLGCDIHPTGGTFGSALQAAVCSGSAECVTLLLDAGANIDDHHTGKHGSALIAACVINWEKLEVLRILIARGVDVNTNAGGDFPYAIIAMVSTGYADGVRALIEAGADVKKYGGKYHSAIQASALQGDIEVAEILLDAGADVNATGGMYSTALQCAYRDGYYNLIPVLYERGASHAIDGGVWGSALGSAIGGACHTLVHQFVRRHKVNVNQSCGKWGSPLHFIIYQRSYDEEALVDLFLDANADVNALGGCYSTPLGAAVAEGEEGVFERLLEMGADPNLVDEKYARDPLFLACQEQKGSYVDQLIEKGADVNAYTKRGSVLQSAAFNSNSEEGGLNILEKLISHGAGVNAITKGPYGTTLNAATVGGDFGTVKWLLEHGVDINLIGGHFGSALQASASNASLKISRLLFKHGANVNGISGRYRTALQAACAAGDIYTAKLLLNHGADPNIKGGRYGTALQAACVAQNTDLVRLLLARGADPKITGGRYGNAFTAAVMMGEYEVVKILLAEEGVNKDMLGERKGHYKDHMWEGCEEFIDEVLADEEPLEEFQEDLIEVPDESEDENTTNEEDVAENEEEEAGWETDGDGDGEDIADTDDAISALSWLKVECGPGGDFDE</sequence>
<evidence type="ECO:0000259" key="6">
    <source>
        <dbReference type="Pfam" id="PF24883"/>
    </source>
</evidence>
<feature type="repeat" description="ANK" evidence="3">
    <location>
        <begin position="1102"/>
        <end position="1134"/>
    </location>
</feature>
<evidence type="ECO:0000256" key="1">
    <source>
        <dbReference type="ARBA" id="ARBA00022737"/>
    </source>
</evidence>
<evidence type="ECO:0000259" key="5">
    <source>
        <dbReference type="Pfam" id="PF22939"/>
    </source>
</evidence>
<dbReference type="Proteomes" id="UP000469558">
    <property type="component" value="Unassembled WGS sequence"/>
</dbReference>
<feature type="region of interest" description="Disordered" evidence="4">
    <location>
        <begin position="1793"/>
        <end position="1836"/>
    </location>
</feature>
<dbReference type="SMART" id="SM00248">
    <property type="entry name" value="ANK"/>
    <property type="match status" value="33"/>
</dbReference>
<feature type="repeat" description="ANK" evidence="3">
    <location>
        <begin position="1029"/>
        <end position="1061"/>
    </location>
</feature>
<feature type="repeat" description="ANK" evidence="3">
    <location>
        <begin position="1659"/>
        <end position="1691"/>
    </location>
</feature>
<dbReference type="Pfam" id="PF24883">
    <property type="entry name" value="NPHP3_N"/>
    <property type="match status" value="1"/>
</dbReference>
<dbReference type="PANTHER" id="PTHR24166">
    <property type="entry name" value="ROLLING PEBBLES, ISOFORM B"/>
    <property type="match status" value="1"/>
</dbReference>
<keyword evidence="1" id="KW-0677">Repeat</keyword>
<feature type="repeat" description="ANK" evidence="3">
    <location>
        <begin position="1692"/>
        <end position="1724"/>
    </location>
</feature>
<keyword evidence="8" id="KW-1185">Reference proteome</keyword>
<evidence type="ECO:0000256" key="2">
    <source>
        <dbReference type="ARBA" id="ARBA00023043"/>
    </source>
</evidence>
<proteinExistence type="predicted"/>
<feature type="repeat" description="ANK" evidence="3">
    <location>
        <begin position="1135"/>
        <end position="1167"/>
    </location>
</feature>
<dbReference type="InterPro" id="IPR050889">
    <property type="entry name" value="Dendritic_Spine_Reg/Scaffold"/>
</dbReference>
<evidence type="ECO:0000256" key="3">
    <source>
        <dbReference type="PROSITE-ProRule" id="PRU00023"/>
    </source>
</evidence>
<dbReference type="PROSITE" id="PS50297">
    <property type="entry name" value="ANK_REP_REGION"/>
    <property type="match status" value="8"/>
</dbReference>
<evidence type="ECO:0000313" key="8">
    <source>
        <dbReference type="Proteomes" id="UP000469558"/>
    </source>
</evidence>
<feature type="domain" description="GPI inositol-deacylase winged helix" evidence="5">
    <location>
        <begin position="442"/>
        <end position="517"/>
    </location>
</feature>
<dbReference type="InterPro" id="IPR036770">
    <property type="entry name" value="Ankyrin_rpt-contain_sf"/>
</dbReference>
<dbReference type="OrthoDB" id="1577640at2759"/>
<feature type="repeat" description="ANK" evidence="3">
    <location>
        <begin position="1352"/>
        <end position="1384"/>
    </location>
</feature>
<dbReference type="Gene3D" id="3.40.50.300">
    <property type="entry name" value="P-loop containing nucleotide triphosphate hydrolases"/>
    <property type="match status" value="1"/>
</dbReference>
<dbReference type="Pfam" id="PF00023">
    <property type="entry name" value="Ank"/>
    <property type="match status" value="2"/>
</dbReference>
<dbReference type="Pfam" id="PF22939">
    <property type="entry name" value="WHD_GPIID"/>
    <property type="match status" value="1"/>
</dbReference>
<dbReference type="InterPro" id="IPR056884">
    <property type="entry name" value="NPHP3-like_N"/>
</dbReference>
<feature type="repeat" description="ANK" evidence="3">
    <location>
        <begin position="730"/>
        <end position="762"/>
    </location>
</feature>
<evidence type="ECO:0000313" key="7">
    <source>
        <dbReference type="EMBL" id="TVY83746.1"/>
    </source>
</evidence>
<dbReference type="PANTHER" id="PTHR24166:SF48">
    <property type="entry name" value="PROTEIN VAPYRIN"/>
    <property type="match status" value="1"/>
</dbReference>
<feature type="repeat" description="ANK" evidence="3">
    <location>
        <begin position="895"/>
        <end position="927"/>
    </location>
</feature>
<dbReference type="EMBL" id="QGMK01000157">
    <property type="protein sequence ID" value="TVY83746.1"/>
    <property type="molecule type" value="Genomic_DNA"/>
</dbReference>
<feature type="repeat" description="ANK" evidence="3">
    <location>
        <begin position="829"/>
        <end position="861"/>
    </location>
</feature>
<accession>A0A8T9CET5</accession>
<feature type="repeat" description="ANK" evidence="3">
    <location>
        <begin position="1491"/>
        <end position="1520"/>
    </location>
</feature>
<feature type="repeat" description="ANK" evidence="3">
    <location>
        <begin position="1522"/>
        <end position="1554"/>
    </location>
</feature>
<gene>
    <name evidence="7" type="primary">ANKRD50_0</name>
    <name evidence="7" type="ORF">LSUE1_G001154</name>
</gene>
<dbReference type="InterPro" id="IPR054471">
    <property type="entry name" value="GPIID_WHD"/>
</dbReference>
<keyword evidence="2 3" id="KW-0040">ANK repeat</keyword>
<protein>
    <submittedName>
        <fullName evidence="7">Ankyrin repeat domain-containing protein</fullName>
    </submittedName>
</protein>
<dbReference type="Pfam" id="PF12796">
    <property type="entry name" value="Ank_2"/>
    <property type="match status" value="7"/>
</dbReference>
<feature type="repeat" description="ANK" evidence="3">
    <location>
        <begin position="862"/>
        <end position="894"/>
    </location>
</feature>